<dbReference type="GO" id="GO:0030593">
    <property type="term" value="P:neutrophil chemotaxis"/>
    <property type="evidence" value="ECO:0007669"/>
    <property type="project" value="TreeGrafter"/>
</dbReference>
<dbReference type="Pfam" id="PF07686">
    <property type="entry name" value="V-set"/>
    <property type="match status" value="2"/>
</dbReference>
<keyword evidence="6" id="KW-1015">Disulfide bond</keyword>
<evidence type="ECO:0000256" key="2">
    <source>
        <dbReference type="ARBA" id="ARBA00022692"/>
    </source>
</evidence>
<feature type="chain" id="PRO_5034096282" description="Ig-like domain-containing protein" evidence="10">
    <location>
        <begin position="20"/>
        <end position="376"/>
    </location>
</feature>
<evidence type="ECO:0000313" key="13">
    <source>
        <dbReference type="Proteomes" id="UP000694422"/>
    </source>
</evidence>
<evidence type="ECO:0000256" key="3">
    <source>
        <dbReference type="ARBA" id="ARBA00022729"/>
    </source>
</evidence>
<protein>
    <recommendedName>
        <fullName evidence="11">Ig-like domain-containing protein</fullName>
    </recommendedName>
</protein>
<accession>A0A8C9Q8E3</accession>
<feature type="transmembrane region" description="Helical" evidence="9">
    <location>
        <begin position="262"/>
        <end position="283"/>
    </location>
</feature>
<keyword evidence="5 9" id="KW-0472">Membrane</keyword>
<dbReference type="Ensembl" id="ENSSDAT00000025051.1">
    <property type="protein sequence ID" value="ENSSDAP00000021927.1"/>
    <property type="gene ID" value="ENSSDAG00000019904.1"/>
</dbReference>
<evidence type="ECO:0000256" key="5">
    <source>
        <dbReference type="ARBA" id="ARBA00023136"/>
    </source>
</evidence>
<dbReference type="Proteomes" id="UP000694422">
    <property type="component" value="Unplaced"/>
</dbReference>
<evidence type="ECO:0000256" key="6">
    <source>
        <dbReference type="ARBA" id="ARBA00023157"/>
    </source>
</evidence>
<evidence type="ECO:0000259" key="11">
    <source>
        <dbReference type="PROSITE" id="PS50835"/>
    </source>
</evidence>
<dbReference type="PROSITE" id="PS50835">
    <property type="entry name" value="IG_LIKE"/>
    <property type="match status" value="1"/>
</dbReference>
<evidence type="ECO:0000256" key="7">
    <source>
        <dbReference type="ARBA" id="ARBA00023180"/>
    </source>
</evidence>
<keyword evidence="7" id="KW-0325">Glycoprotein</keyword>
<sequence length="376" mass="42515">MFCPLQLVLIPMLLACSLGLNDFSASPPELTVHVGDSALMGCVFQNLEGKYVTKVDWMLSPGKHAEDEYVLYYYGNLSVPVGRFRNRVFLAGDLLQKDGSLLLQDVQEADQGTYTCEIRLESESKVLKNKVVLRVLPEEPKEITVHVGDSALMRCIFHSTEKKRLTQEIVLHYDLKFHFPERYFPYQGRYQNRVNLVGDISHNDGSIMLQRVKESDGGIYNCSIHLGNLLFRKTLVLHVTTEKSQTLIPEIPRPELLGGNQLVIIVGIVCATLLLFPVLILIVKRTHWNKSSLNSTAFVKSLENMEKANPEVREFCLLFSERDLGKHVYSSITTQEVREEEEPSGKSEATYMTMHPVWPSLRSVPAGGIPKPEHAF</sequence>
<dbReference type="GO" id="GO:0005886">
    <property type="term" value="C:plasma membrane"/>
    <property type="evidence" value="ECO:0007669"/>
    <property type="project" value="TreeGrafter"/>
</dbReference>
<reference evidence="12" key="1">
    <citation type="submission" date="2025-08" db="UniProtKB">
        <authorList>
            <consortium name="Ensembl"/>
        </authorList>
    </citation>
    <scope>IDENTIFICATION</scope>
</reference>
<keyword evidence="8" id="KW-0393">Immunoglobulin domain</keyword>
<proteinExistence type="predicted"/>
<keyword evidence="13" id="KW-1185">Reference proteome</keyword>
<dbReference type="Gene3D" id="2.60.40.10">
    <property type="entry name" value="Immunoglobulins"/>
    <property type="match status" value="2"/>
</dbReference>
<organism evidence="12 13">
    <name type="scientific">Spermophilus dauricus</name>
    <name type="common">Daurian ground squirrel</name>
    <dbReference type="NCBI Taxonomy" id="99837"/>
    <lineage>
        <taxon>Eukaryota</taxon>
        <taxon>Metazoa</taxon>
        <taxon>Chordata</taxon>
        <taxon>Craniata</taxon>
        <taxon>Vertebrata</taxon>
        <taxon>Euteleostomi</taxon>
        <taxon>Mammalia</taxon>
        <taxon>Eutheria</taxon>
        <taxon>Euarchontoglires</taxon>
        <taxon>Glires</taxon>
        <taxon>Rodentia</taxon>
        <taxon>Sciuromorpha</taxon>
        <taxon>Sciuridae</taxon>
        <taxon>Xerinae</taxon>
        <taxon>Marmotini</taxon>
        <taxon>Spermophilus</taxon>
    </lineage>
</organism>
<dbReference type="PANTHER" id="PTHR13869">
    <property type="entry name" value="MYELIN P0 RELATED"/>
    <property type="match status" value="1"/>
</dbReference>
<dbReference type="InterPro" id="IPR000920">
    <property type="entry name" value="Myelin_P0-rel"/>
</dbReference>
<dbReference type="PANTHER" id="PTHR13869:SF22">
    <property type="entry name" value="JUNCTIONAL ADHESION MOLECULE-LIKE"/>
    <property type="match status" value="1"/>
</dbReference>
<evidence type="ECO:0000313" key="12">
    <source>
        <dbReference type="Ensembl" id="ENSSDAP00000021927.1"/>
    </source>
</evidence>
<evidence type="ECO:0000256" key="8">
    <source>
        <dbReference type="ARBA" id="ARBA00023319"/>
    </source>
</evidence>
<evidence type="ECO:0000256" key="4">
    <source>
        <dbReference type="ARBA" id="ARBA00022989"/>
    </source>
</evidence>
<keyword evidence="4 9" id="KW-1133">Transmembrane helix</keyword>
<dbReference type="GO" id="GO:0050839">
    <property type="term" value="F:cell adhesion molecule binding"/>
    <property type="evidence" value="ECO:0007669"/>
    <property type="project" value="TreeGrafter"/>
</dbReference>
<reference evidence="12" key="2">
    <citation type="submission" date="2025-09" db="UniProtKB">
        <authorList>
            <consortium name="Ensembl"/>
        </authorList>
    </citation>
    <scope>IDENTIFICATION</scope>
</reference>
<dbReference type="GO" id="GO:0035696">
    <property type="term" value="P:monocyte extravasation"/>
    <property type="evidence" value="ECO:0007669"/>
    <property type="project" value="TreeGrafter"/>
</dbReference>
<name>A0A8C9Q8E3_SPEDA</name>
<dbReference type="GO" id="GO:0007157">
    <property type="term" value="P:heterophilic cell-cell adhesion via plasma membrane cell adhesion molecules"/>
    <property type="evidence" value="ECO:0007669"/>
    <property type="project" value="TreeGrafter"/>
</dbReference>
<dbReference type="SMART" id="SM00406">
    <property type="entry name" value="IGv"/>
    <property type="match status" value="2"/>
</dbReference>
<dbReference type="InterPro" id="IPR003599">
    <property type="entry name" value="Ig_sub"/>
</dbReference>
<feature type="domain" description="Ig-like" evidence="11">
    <location>
        <begin position="11"/>
        <end position="128"/>
    </location>
</feature>
<dbReference type="InterPro" id="IPR007110">
    <property type="entry name" value="Ig-like_dom"/>
</dbReference>
<keyword evidence="3 10" id="KW-0732">Signal</keyword>
<dbReference type="SUPFAM" id="SSF48726">
    <property type="entry name" value="Immunoglobulin"/>
    <property type="match status" value="2"/>
</dbReference>
<dbReference type="InterPro" id="IPR036179">
    <property type="entry name" value="Ig-like_dom_sf"/>
</dbReference>
<dbReference type="SMART" id="SM00409">
    <property type="entry name" value="IG"/>
    <property type="match status" value="2"/>
</dbReference>
<comment type="subcellular location">
    <subcellularLocation>
        <location evidence="1">Membrane</location>
        <topology evidence="1">Single-pass type I membrane protein</topology>
    </subcellularLocation>
</comment>
<dbReference type="GO" id="GO:0072672">
    <property type="term" value="P:neutrophil extravasation"/>
    <property type="evidence" value="ECO:0007669"/>
    <property type="project" value="TreeGrafter"/>
</dbReference>
<evidence type="ECO:0000256" key="10">
    <source>
        <dbReference type="SAM" id="SignalP"/>
    </source>
</evidence>
<dbReference type="InterPro" id="IPR013106">
    <property type="entry name" value="Ig_V-set"/>
</dbReference>
<keyword evidence="2 9" id="KW-0812">Transmembrane</keyword>
<dbReference type="AlphaFoldDB" id="A0A8C9Q8E3"/>
<feature type="signal peptide" evidence="10">
    <location>
        <begin position="1"/>
        <end position="19"/>
    </location>
</feature>
<dbReference type="InterPro" id="IPR013783">
    <property type="entry name" value="Ig-like_fold"/>
</dbReference>
<evidence type="ECO:0000256" key="1">
    <source>
        <dbReference type="ARBA" id="ARBA00004479"/>
    </source>
</evidence>
<evidence type="ECO:0000256" key="9">
    <source>
        <dbReference type="SAM" id="Phobius"/>
    </source>
</evidence>